<evidence type="ECO:0000313" key="2">
    <source>
        <dbReference type="Proteomes" id="UP000533637"/>
    </source>
</evidence>
<proteinExistence type="predicted"/>
<keyword evidence="2" id="KW-1185">Reference proteome</keyword>
<sequence>MKIIYKGYSSRTISPREEWDSEVRDAVNKVLELVESKQGFRTPFEIWRRCELIITIGHNIYTTSIEIRPPQMAIIRRRANWHNGYAYYCNGVFWANISKTKVELI</sequence>
<dbReference type="Proteomes" id="UP000533637">
    <property type="component" value="Unassembled WGS sequence"/>
</dbReference>
<name>A0ABR6KQY5_9BACT</name>
<dbReference type="EMBL" id="JACHOC010000007">
    <property type="protein sequence ID" value="MBB4623798.1"/>
    <property type="molecule type" value="Genomic_DNA"/>
</dbReference>
<gene>
    <name evidence="1" type="ORF">GGQ57_003714</name>
</gene>
<protein>
    <submittedName>
        <fullName evidence="1">Uncharacterized protein</fullName>
    </submittedName>
</protein>
<dbReference type="RefSeq" id="WP_129734934.1">
    <property type="nucleotide sequence ID" value="NZ_BMPB01000008.1"/>
</dbReference>
<comment type="caution">
    <text evidence="1">The sequence shown here is derived from an EMBL/GenBank/DDBJ whole genome shotgun (WGS) entry which is preliminary data.</text>
</comment>
<evidence type="ECO:0000313" key="1">
    <source>
        <dbReference type="EMBL" id="MBB4623798.1"/>
    </source>
</evidence>
<organism evidence="1 2">
    <name type="scientific">Parabacteroides faecis</name>
    <dbReference type="NCBI Taxonomy" id="1217282"/>
    <lineage>
        <taxon>Bacteria</taxon>
        <taxon>Pseudomonadati</taxon>
        <taxon>Bacteroidota</taxon>
        <taxon>Bacteroidia</taxon>
        <taxon>Bacteroidales</taxon>
        <taxon>Tannerellaceae</taxon>
        <taxon>Parabacteroides</taxon>
    </lineage>
</organism>
<reference evidence="1 2" key="1">
    <citation type="submission" date="2020-08" db="EMBL/GenBank/DDBJ databases">
        <title>Genomic Encyclopedia of Type Strains, Phase IV (KMG-IV): sequencing the most valuable type-strain genomes for metagenomic binning, comparative biology and taxonomic classification.</title>
        <authorList>
            <person name="Goeker M."/>
        </authorList>
    </citation>
    <scope>NUCLEOTIDE SEQUENCE [LARGE SCALE GENOMIC DNA]</scope>
    <source>
        <strain evidence="1 2">DSM 102983</strain>
    </source>
</reference>
<accession>A0ABR6KQY5</accession>